<dbReference type="InterPro" id="IPR007111">
    <property type="entry name" value="NACHT_NTPase"/>
</dbReference>
<proteinExistence type="predicted"/>
<reference evidence="4" key="1">
    <citation type="submission" date="2014-04" db="EMBL/GenBank/DDBJ databases">
        <title>Evolutionary Origins and Diversification of the Mycorrhizal Mutualists.</title>
        <authorList>
            <consortium name="DOE Joint Genome Institute"/>
            <consortium name="Mycorrhizal Genomics Consortium"/>
            <person name="Kohler A."/>
            <person name="Kuo A."/>
            <person name="Nagy L.G."/>
            <person name="Floudas D."/>
            <person name="Copeland A."/>
            <person name="Barry K.W."/>
            <person name="Cichocki N."/>
            <person name="Veneault-Fourrey C."/>
            <person name="LaButti K."/>
            <person name="Lindquist E.A."/>
            <person name="Lipzen A."/>
            <person name="Lundell T."/>
            <person name="Morin E."/>
            <person name="Murat C."/>
            <person name="Riley R."/>
            <person name="Ohm R."/>
            <person name="Sun H."/>
            <person name="Tunlid A."/>
            <person name="Henrissat B."/>
            <person name="Grigoriev I.V."/>
            <person name="Hibbett D.S."/>
            <person name="Martin F."/>
        </authorList>
    </citation>
    <scope>NUCLEOTIDE SEQUENCE [LARGE SCALE GENOMIC DNA]</scope>
    <source>
        <strain evidence="4">FD-334 SS-4</strain>
    </source>
</reference>
<evidence type="ECO:0000313" key="3">
    <source>
        <dbReference type="EMBL" id="KJA21320.1"/>
    </source>
</evidence>
<evidence type="ECO:0000313" key="4">
    <source>
        <dbReference type="Proteomes" id="UP000054270"/>
    </source>
</evidence>
<keyword evidence="1" id="KW-0677">Repeat</keyword>
<dbReference type="SUPFAM" id="SSF52540">
    <property type="entry name" value="P-loop containing nucleoside triphosphate hydrolases"/>
    <property type="match status" value="1"/>
</dbReference>
<dbReference type="InterPro" id="IPR056884">
    <property type="entry name" value="NPHP3-like_N"/>
</dbReference>
<organism evidence="3 4">
    <name type="scientific">Hypholoma sublateritium (strain FD-334 SS-4)</name>
    <dbReference type="NCBI Taxonomy" id="945553"/>
    <lineage>
        <taxon>Eukaryota</taxon>
        <taxon>Fungi</taxon>
        <taxon>Dikarya</taxon>
        <taxon>Basidiomycota</taxon>
        <taxon>Agaricomycotina</taxon>
        <taxon>Agaricomycetes</taxon>
        <taxon>Agaricomycetidae</taxon>
        <taxon>Agaricales</taxon>
        <taxon>Agaricineae</taxon>
        <taxon>Strophariaceae</taxon>
        <taxon>Hypholoma</taxon>
    </lineage>
</organism>
<dbReference type="AlphaFoldDB" id="A0A0D2PN64"/>
<dbReference type="Gene3D" id="3.40.50.300">
    <property type="entry name" value="P-loop containing nucleotide triphosphate hydrolases"/>
    <property type="match status" value="1"/>
</dbReference>
<dbReference type="PROSITE" id="PS50837">
    <property type="entry name" value="NACHT"/>
    <property type="match status" value="1"/>
</dbReference>
<name>A0A0D2PN64_HYPSF</name>
<sequence>MSMINNTQSLAIHGGVFTQHNSLAVQSLSQSAFERLQKEVAPGAFHNSGERFDPPKCHPRTRVAVIERIMNWVLWKERTNSLVLWLNGAAGAGKSAIAQKIAELCYEAEILLASFFFSRSDPHRNHPKALFATLSYQIACAIPEARLHLEQEISRDPLIFTRSLEAQMVALIVKPLQSLVDSSYFSDPTSPRLIILDGIDEIMEQRSHSKILQVISDIFHRHRMPFIFLVVSRPEQEITFAFNSQPLSELTDHLRLDNTFHPDDDIRLFINDSFSEIKTGHPRKKSIPPSWPSEEVIDALVHKASGQFIYAATVIRFIESIRHRPMERLDIILGLRPVHRDLPFAELDALYMHILSALDDPERTLLVIGLILVRAQFLGHHLSRIPDIERFLGLEAGDVEFLLADMASLVSWEVDGTQIVQMLHASFGDFLFDHSRSGTFSLERKALHAVMAYQCCRNISCSSDVDTRDKDWLMQYPTYAVRNMAYHLNRSELTPELMSHLTQLSFEQLIEDASEHLSLYPEQGRFTPGSIYDTWLGVIPLADRIRPMMTDDSEFYRLRQRFCDDVIKREFDLFYANQPSLYLLLSLTCVTPYRHLSDFRWTPASVAQLTDWNKADHQKVIDLFRLDIFPHSASFYTDIFPGFLQDVSRAGKYTVTAETFARASLKFLEYLSRSRLGALINLRHTPRNLTSRRNRPWHWRKHMRYLDLGARKGFKFHSRFDFTPTPWLRDVRQSHFPKLYFRLRRQQTYINATYIALKSFPKLLRRSAASDQLIASVTAEKPFSQRALQYPALVKQCKAAMVTYVARVQ</sequence>
<dbReference type="OrthoDB" id="3262196at2759"/>
<keyword evidence="4" id="KW-1185">Reference proteome</keyword>
<dbReference type="EMBL" id="KN817559">
    <property type="protein sequence ID" value="KJA21320.1"/>
    <property type="molecule type" value="Genomic_DNA"/>
</dbReference>
<dbReference type="Pfam" id="PF24883">
    <property type="entry name" value="NPHP3_N"/>
    <property type="match status" value="1"/>
</dbReference>
<gene>
    <name evidence="3" type="ORF">HYPSUDRAFT_42181</name>
</gene>
<feature type="domain" description="NACHT" evidence="2">
    <location>
        <begin position="82"/>
        <end position="232"/>
    </location>
</feature>
<protein>
    <recommendedName>
        <fullName evidence="2">NACHT domain-containing protein</fullName>
    </recommendedName>
</protein>
<dbReference type="InterPro" id="IPR027417">
    <property type="entry name" value="P-loop_NTPase"/>
</dbReference>
<accession>A0A0D2PN64</accession>
<dbReference type="PANTHER" id="PTHR10039">
    <property type="entry name" value="AMELOGENIN"/>
    <property type="match status" value="1"/>
</dbReference>
<dbReference type="Proteomes" id="UP000054270">
    <property type="component" value="Unassembled WGS sequence"/>
</dbReference>
<evidence type="ECO:0000256" key="1">
    <source>
        <dbReference type="ARBA" id="ARBA00022737"/>
    </source>
</evidence>
<evidence type="ECO:0000259" key="2">
    <source>
        <dbReference type="PROSITE" id="PS50837"/>
    </source>
</evidence>
<dbReference type="STRING" id="945553.A0A0D2PN64"/>